<dbReference type="OrthoDB" id="161814at2759"/>
<keyword evidence="4 6" id="KW-1133">Transmembrane helix</keyword>
<dbReference type="KEGG" id="glz:GLAREA_12049"/>
<dbReference type="Pfam" id="PF04145">
    <property type="entry name" value="Ctr"/>
    <property type="match status" value="1"/>
</dbReference>
<keyword evidence="6" id="KW-0186">Copper</keyword>
<dbReference type="PANTHER" id="PTHR12483">
    <property type="entry name" value="SOLUTE CARRIER FAMILY 31 COPPER TRANSPORTERS"/>
    <property type="match status" value="1"/>
</dbReference>
<name>S3D0B6_GLAL2</name>
<evidence type="ECO:0000313" key="8">
    <source>
        <dbReference type="Proteomes" id="UP000016922"/>
    </source>
</evidence>
<evidence type="ECO:0000256" key="1">
    <source>
        <dbReference type="ARBA" id="ARBA00004141"/>
    </source>
</evidence>
<comment type="subcellular location">
    <subcellularLocation>
        <location evidence="1 6">Membrane</location>
        <topology evidence="1 6">Multi-pass membrane protein</topology>
    </subcellularLocation>
</comment>
<feature type="transmembrane region" description="Helical" evidence="6">
    <location>
        <begin position="84"/>
        <end position="102"/>
    </location>
</feature>
<dbReference type="GO" id="GO:0016020">
    <property type="term" value="C:membrane"/>
    <property type="evidence" value="ECO:0007669"/>
    <property type="project" value="UniProtKB-SubCell"/>
</dbReference>
<dbReference type="Proteomes" id="UP000016922">
    <property type="component" value="Unassembled WGS sequence"/>
</dbReference>
<gene>
    <name evidence="7" type="ORF">GLAREA_12049</name>
</gene>
<protein>
    <recommendedName>
        <fullName evidence="6">Copper transport protein</fullName>
    </recommendedName>
</protein>
<reference evidence="7 8" key="1">
    <citation type="journal article" date="2013" name="BMC Genomics">
        <title>Genomics-driven discovery of the pneumocandin biosynthetic gene cluster in the fungus Glarea lozoyensis.</title>
        <authorList>
            <person name="Chen L."/>
            <person name="Yue Q."/>
            <person name="Zhang X."/>
            <person name="Xiang M."/>
            <person name="Wang C."/>
            <person name="Li S."/>
            <person name="Che Y."/>
            <person name="Ortiz-Lopez F.J."/>
            <person name="Bills G.F."/>
            <person name="Liu X."/>
            <person name="An Z."/>
        </authorList>
    </citation>
    <scope>NUCLEOTIDE SEQUENCE [LARGE SCALE GENOMIC DNA]</scope>
    <source>
        <strain evidence="8">ATCC 20868 / MF5171</strain>
    </source>
</reference>
<dbReference type="GO" id="GO:0005375">
    <property type="term" value="F:copper ion transmembrane transporter activity"/>
    <property type="evidence" value="ECO:0007669"/>
    <property type="project" value="UniProtKB-UniRule"/>
</dbReference>
<feature type="transmembrane region" description="Helical" evidence="6">
    <location>
        <begin position="180"/>
        <end position="200"/>
    </location>
</feature>
<keyword evidence="8" id="KW-1185">Reference proteome</keyword>
<keyword evidence="6" id="KW-0813">Transport</keyword>
<dbReference type="InterPro" id="IPR007274">
    <property type="entry name" value="Cop_transporter"/>
</dbReference>
<dbReference type="GeneID" id="19471090"/>
<dbReference type="EMBL" id="KE145360">
    <property type="protein sequence ID" value="EPE31967.1"/>
    <property type="molecule type" value="Genomic_DNA"/>
</dbReference>
<keyword evidence="3 6" id="KW-0812">Transmembrane</keyword>
<proteinExistence type="inferred from homology"/>
<feature type="transmembrane region" description="Helical" evidence="6">
    <location>
        <begin position="206"/>
        <end position="224"/>
    </location>
</feature>
<dbReference type="HOGENOM" id="CLU_079690_0_1_1"/>
<evidence type="ECO:0000313" key="7">
    <source>
        <dbReference type="EMBL" id="EPE31967.1"/>
    </source>
</evidence>
<keyword evidence="5 6" id="KW-0472">Membrane</keyword>
<dbReference type="AlphaFoldDB" id="S3D0B6"/>
<sequence length="241" mass="26272">MAMTMDMAATTASSMAMDMAATTAAMSGMVMPTTTDSMGATASSMPTMSMEGMGDGCKISMLWNWNTIDSCFISSSWRITSSGMFAGSCIGVILLVMSLEFFRRLSREYDALILRQSQKSHDSSSAIPPALVGFDDMTKFPDSSSAKRPSLTDADDNAKTPVQTITCAPVKFRPNLFQQMIRATLHMVQFTIAYFVMLLAMYYNGYIIICIIIGAWIGSFVFSWEGIILGDGKKEATYCCG</sequence>
<dbReference type="RefSeq" id="XP_008081022.1">
    <property type="nucleotide sequence ID" value="XM_008082831.1"/>
</dbReference>
<dbReference type="eggNOG" id="KOG3386">
    <property type="taxonomic scope" value="Eukaryota"/>
</dbReference>
<dbReference type="OMA" id="SWHITSP"/>
<evidence type="ECO:0000256" key="6">
    <source>
        <dbReference type="RuleBase" id="RU367022"/>
    </source>
</evidence>
<dbReference type="PANTHER" id="PTHR12483:SF73">
    <property type="entry name" value="COPPER TRANSPORT PROTEIN CTR3"/>
    <property type="match status" value="1"/>
</dbReference>
<dbReference type="STRING" id="1116229.S3D0B6"/>
<organism evidence="7 8">
    <name type="scientific">Glarea lozoyensis (strain ATCC 20868 / MF5171)</name>
    <dbReference type="NCBI Taxonomy" id="1116229"/>
    <lineage>
        <taxon>Eukaryota</taxon>
        <taxon>Fungi</taxon>
        <taxon>Dikarya</taxon>
        <taxon>Ascomycota</taxon>
        <taxon>Pezizomycotina</taxon>
        <taxon>Leotiomycetes</taxon>
        <taxon>Helotiales</taxon>
        <taxon>Helotiaceae</taxon>
        <taxon>Glarea</taxon>
    </lineage>
</organism>
<accession>S3D0B6</accession>
<evidence type="ECO:0000256" key="3">
    <source>
        <dbReference type="ARBA" id="ARBA00022692"/>
    </source>
</evidence>
<evidence type="ECO:0000256" key="5">
    <source>
        <dbReference type="ARBA" id="ARBA00023136"/>
    </source>
</evidence>
<comment type="similarity">
    <text evidence="2 6">Belongs to the copper transporter (Ctr) (TC 1.A.56) family. SLC31A subfamily.</text>
</comment>
<keyword evidence="6" id="KW-0187">Copper transport</keyword>
<evidence type="ECO:0000256" key="2">
    <source>
        <dbReference type="ARBA" id="ARBA00006921"/>
    </source>
</evidence>
<evidence type="ECO:0000256" key="4">
    <source>
        <dbReference type="ARBA" id="ARBA00022989"/>
    </source>
</evidence>
<keyword evidence="6" id="KW-0406">Ion transport</keyword>